<dbReference type="Pfam" id="PF01066">
    <property type="entry name" value="CDP-OH_P_transf"/>
    <property type="match status" value="1"/>
</dbReference>
<dbReference type="Gene3D" id="3.40.720.10">
    <property type="entry name" value="Alkaline Phosphatase, subunit A"/>
    <property type="match status" value="1"/>
</dbReference>
<keyword evidence="3" id="KW-0472">Membrane</keyword>
<dbReference type="OrthoDB" id="1376015at2"/>
<feature type="transmembrane region" description="Helical" evidence="3">
    <location>
        <begin position="238"/>
        <end position="259"/>
    </location>
</feature>
<keyword evidence="3" id="KW-0812">Transmembrane</keyword>
<organism evidence="4 5">
    <name type="scientific">Nocardioides marmorisolisilvae</name>
    <dbReference type="NCBI Taxonomy" id="1542737"/>
    <lineage>
        <taxon>Bacteria</taxon>
        <taxon>Bacillati</taxon>
        <taxon>Actinomycetota</taxon>
        <taxon>Actinomycetes</taxon>
        <taxon>Propionibacteriales</taxon>
        <taxon>Nocardioidaceae</taxon>
        <taxon>Nocardioides</taxon>
    </lineage>
</organism>
<evidence type="ECO:0000256" key="3">
    <source>
        <dbReference type="SAM" id="Phobius"/>
    </source>
</evidence>
<comment type="caution">
    <text evidence="4">The sequence shown here is derived from an EMBL/GenBank/DDBJ whole genome shotgun (WGS) entry which is preliminary data.</text>
</comment>
<dbReference type="SUPFAM" id="SSF53649">
    <property type="entry name" value="Alkaline phosphatase-like"/>
    <property type="match status" value="1"/>
</dbReference>
<feature type="transmembrane region" description="Helical" evidence="3">
    <location>
        <begin position="21"/>
        <end position="44"/>
    </location>
</feature>
<keyword evidence="1 2" id="KW-0808">Transferase</keyword>
<dbReference type="InterPro" id="IPR043130">
    <property type="entry name" value="CDP-OH_PTrfase_TM_dom"/>
</dbReference>
<evidence type="ECO:0000313" key="4">
    <source>
        <dbReference type="EMBL" id="RNL80153.1"/>
    </source>
</evidence>
<feature type="transmembrane region" description="Helical" evidence="3">
    <location>
        <begin position="294"/>
        <end position="319"/>
    </location>
</feature>
<feature type="transmembrane region" description="Helical" evidence="3">
    <location>
        <begin position="331"/>
        <end position="351"/>
    </location>
</feature>
<sequence>MGVTPRYGGTVHQVHRTQDSLTGANLVTAFRFLLAGALAVAAVLDAPRPLLGVLAGLALLSDFVDGRLARATGTVTRLGSRLDPEADALLILVLSSIAAGDLGLWVVALGLSRYLFGALFAAVPALRTPPAGPRPWCRTVAATTGITLAAVVALPLPHLVAEVAVVVVAVLLGESFVHEGVDRWRAPRGPLVLPYPTILAFGALWAAAAASHPFRAPLELLVIVPLALIPVRRLRIALTAVLGLLLGVLVLVTILNASFQTVFERDFDLVGDWSYLGPGVGVLGDSIGMGLARVVAGLAVFAAVAVLVLVPLCAVRVVAAARRQRRFVNPAVGVLATVGLLGAATGMPLAAAGASRLTADEVHQLRFDVADTRAFNQQIAVDAYASQAKADPKSLVAGLAGKDVLVVFVESYGRVAVQGTSYSKGINQVLATGTHQLNQAGYTIRSSFLTSPTFGAGSWLAHSSFESGLWVNSQRRYRQLLGADRVTLTSLFGAAGWHTVFDVPADTQDWTQGQDYYKFQQYYDSRNVGYRGPKFGYAPIPDQYTLSTFRKLQLAPGLDHGHRKPVFAEIDLVSSHHPWTPLPTMIPWSQVGNGSGYDAMPQRPTLAQVFSDPARVQTMYGKSIEYTWQALTGFLTTYPDPNLVVIALGDHQPHGYVSGPHPGHDVPISVIAQDPKVIQRIAGWNWQPQLQPTPDAAVWRMDTFRDRFLDAFKR</sequence>
<comment type="similarity">
    <text evidence="2">Belongs to the CDP-alcohol phosphatidyltransferase class-I family.</text>
</comment>
<dbReference type="Gene3D" id="1.20.120.1760">
    <property type="match status" value="1"/>
</dbReference>
<dbReference type="GO" id="GO:0008654">
    <property type="term" value="P:phospholipid biosynthetic process"/>
    <property type="evidence" value="ECO:0007669"/>
    <property type="project" value="InterPro"/>
</dbReference>
<dbReference type="InterPro" id="IPR017850">
    <property type="entry name" value="Alkaline_phosphatase_core_sf"/>
</dbReference>
<proteinExistence type="inferred from homology"/>
<accession>A0A3N0DXH3</accession>
<dbReference type="PROSITE" id="PS00379">
    <property type="entry name" value="CDP_ALCOHOL_P_TRANSF"/>
    <property type="match status" value="1"/>
</dbReference>
<keyword evidence="3" id="KW-1133">Transmembrane helix</keyword>
<keyword evidence="5" id="KW-1185">Reference proteome</keyword>
<evidence type="ECO:0000313" key="5">
    <source>
        <dbReference type="Proteomes" id="UP000277094"/>
    </source>
</evidence>
<protein>
    <submittedName>
        <fullName evidence="4">CDP-alcohol phosphatidyltransferase family protein</fullName>
    </submittedName>
</protein>
<reference evidence="4 5" key="1">
    <citation type="submission" date="2018-11" db="EMBL/GenBank/DDBJ databases">
        <authorList>
            <person name="Li F."/>
        </authorList>
    </citation>
    <scope>NUCLEOTIDE SEQUENCE [LARGE SCALE GENOMIC DNA]</scope>
    <source>
        <strain evidence="4 5">KIS18-7</strain>
    </source>
</reference>
<feature type="transmembrane region" description="Helical" evidence="3">
    <location>
        <begin position="189"/>
        <end position="208"/>
    </location>
</feature>
<dbReference type="GO" id="GO:0016020">
    <property type="term" value="C:membrane"/>
    <property type="evidence" value="ECO:0007669"/>
    <property type="project" value="InterPro"/>
</dbReference>
<evidence type="ECO:0000256" key="2">
    <source>
        <dbReference type="RuleBase" id="RU003750"/>
    </source>
</evidence>
<dbReference type="Proteomes" id="UP000277094">
    <property type="component" value="Unassembled WGS sequence"/>
</dbReference>
<dbReference type="EMBL" id="RJSG01000002">
    <property type="protein sequence ID" value="RNL80153.1"/>
    <property type="molecule type" value="Genomic_DNA"/>
</dbReference>
<dbReference type="InterPro" id="IPR048254">
    <property type="entry name" value="CDP_ALCOHOL_P_TRANSF_CS"/>
</dbReference>
<dbReference type="GO" id="GO:0016780">
    <property type="term" value="F:phosphotransferase activity, for other substituted phosphate groups"/>
    <property type="evidence" value="ECO:0007669"/>
    <property type="project" value="InterPro"/>
</dbReference>
<name>A0A3N0DXH3_9ACTN</name>
<feature type="transmembrane region" description="Helical" evidence="3">
    <location>
        <begin position="159"/>
        <end position="177"/>
    </location>
</feature>
<dbReference type="AlphaFoldDB" id="A0A3N0DXH3"/>
<gene>
    <name evidence="4" type="ORF">EFL95_14710</name>
</gene>
<evidence type="ECO:0000256" key="1">
    <source>
        <dbReference type="ARBA" id="ARBA00022679"/>
    </source>
</evidence>
<dbReference type="InterPro" id="IPR000462">
    <property type="entry name" value="CDP-OH_P_trans"/>
</dbReference>